<dbReference type="AlphaFoldDB" id="A0A914PZE6"/>
<protein>
    <submittedName>
        <fullName evidence="3">Uncharacterized protein</fullName>
    </submittedName>
</protein>
<keyword evidence="2" id="KW-1185">Reference proteome</keyword>
<proteinExistence type="predicted"/>
<keyword evidence="1" id="KW-1133">Transmembrane helix</keyword>
<evidence type="ECO:0000256" key="1">
    <source>
        <dbReference type="SAM" id="Phobius"/>
    </source>
</evidence>
<dbReference type="WBParaSite" id="PDA_v2.g21868.t1">
    <property type="protein sequence ID" value="PDA_v2.g21868.t1"/>
    <property type="gene ID" value="PDA_v2.g21868"/>
</dbReference>
<dbReference type="Proteomes" id="UP000887578">
    <property type="component" value="Unplaced"/>
</dbReference>
<sequence length="123" mass="13723">MIFGVGNVIAGIFMFGILFKIQNKTILQTTQKIQAKKRLNTLTLVTLTSDFFCNFSPHIIDILFRFGGINISEHIGPYSSILGAIHSILIAQLYYSRLKLNGQTTSNIISETPQNKIRPAPII</sequence>
<evidence type="ECO:0000313" key="3">
    <source>
        <dbReference type="WBParaSite" id="PDA_v2.g21868.t1"/>
    </source>
</evidence>
<evidence type="ECO:0000313" key="2">
    <source>
        <dbReference type="Proteomes" id="UP000887578"/>
    </source>
</evidence>
<name>A0A914PZE6_9BILA</name>
<keyword evidence="1" id="KW-0812">Transmembrane</keyword>
<accession>A0A914PZE6</accession>
<keyword evidence="1" id="KW-0472">Membrane</keyword>
<feature type="transmembrane region" description="Helical" evidence="1">
    <location>
        <begin position="42"/>
        <end position="63"/>
    </location>
</feature>
<reference evidence="3" key="1">
    <citation type="submission" date="2022-11" db="UniProtKB">
        <authorList>
            <consortium name="WormBaseParasite"/>
        </authorList>
    </citation>
    <scope>IDENTIFICATION</scope>
</reference>
<feature type="transmembrane region" description="Helical" evidence="1">
    <location>
        <begin position="6"/>
        <end position="21"/>
    </location>
</feature>
<organism evidence="2 3">
    <name type="scientific">Panagrolaimus davidi</name>
    <dbReference type="NCBI Taxonomy" id="227884"/>
    <lineage>
        <taxon>Eukaryota</taxon>
        <taxon>Metazoa</taxon>
        <taxon>Ecdysozoa</taxon>
        <taxon>Nematoda</taxon>
        <taxon>Chromadorea</taxon>
        <taxon>Rhabditida</taxon>
        <taxon>Tylenchina</taxon>
        <taxon>Panagrolaimomorpha</taxon>
        <taxon>Panagrolaimoidea</taxon>
        <taxon>Panagrolaimidae</taxon>
        <taxon>Panagrolaimus</taxon>
    </lineage>
</organism>
<feature type="transmembrane region" description="Helical" evidence="1">
    <location>
        <begin position="75"/>
        <end position="95"/>
    </location>
</feature>